<keyword evidence="3" id="KW-0862">Zinc</keyword>
<evidence type="ECO:0000256" key="3">
    <source>
        <dbReference type="ARBA" id="ARBA00022833"/>
    </source>
</evidence>
<feature type="compositionally biased region" description="Basic residues" evidence="5">
    <location>
        <begin position="1"/>
        <end position="12"/>
    </location>
</feature>
<reference evidence="7 8" key="1">
    <citation type="submission" date="2024-08" db="EMBL/GenBank/DDBJ databases">
        <authorList>
            <person name="Cucini C."/>
            <person name="Frati F."/>
        </authorList>
    </citation>
    <scope>NUCLEOTIDE SEQUENCE [LARGE SCALE GENOMIC DNA]</scope>
</reference>
<dbReference type="Proteomes" id="UP001642540">
    <property type="component" value="Unassembled WGS sequence"/>
</dbReference>
<dbReference type="InterPro" id="IPR011990">
    <property type="entry name" value="TPR-like_helical_dom_sf"/>
</dbReference>
<keyword evidence="8" id="KW-1185">Reference proteome</keyword>
<evidence type="ECO:0000313" key="8">
    <source>
        <dbReference type="Proteomes" id="UP001642540"/>
    </source>
</evidence>
<evidence type="ECO:0000256" key="4">
    <source>
        <dbReference type="PROSITE-ProRule" id="PRU00134"/>
    </source>
</evidence>
<dbReference type="PROSITE" id="PS50865">
    <property type="entry name" value="ZF_MYND_2"/>
    <property type="match status" value="1"/>
</dbReference>
<sequence length="531" mass="61223">MASKYGRKKTSKSKQSQEEETWRENFIRMNNIDVNSLKAKASEGSIVAASVLDAVSACFRVLDFIEGKEGIHQSEWMDFMRIVYDCVAHEYQPFNFQGALLDTMKQISDDLYQESRWRKGEDEMKLRFCYIRFTSEPSPLDALTMPPNVLALLKESVEIYPDNVHFYILLVGAYYGAVDLESALFYTEKGVKKFPNNPQLLYFKASILLMNILSSDSKAKRVDVIAAFQEFLSKAPEDHPYVPKAYYHMTTAYAGEMGSTNGKSIMERFYKLGKEAEKKMLPCYSKQESNHLRAAAELLLKASGDKKVAQIFKKQPTMIKSQKLGIFERKPYLQNPNRKEVIISHRQLINEMNHLPIKDSLQHPKTVPKLSQSFPKSMSQVKPIALKEMKPVRDKIYEDRVIDLTIIEDSNGKLGWIQVITQDENGDVVRLFIYNEEISIKESLDKFGIGKKFAIFNPYMQVGDDEAGLVLRNYEPKCIVYLDHVQNMCRFCGDENSQLKCSKCKEACYCSKECEQHDWKMMRHKLICQDL</sequence>
<evidence type="ECO:0000256" key="2">
    <source>
        <dbReference type="ARBA" id="ARBA00022771"/>
    </source>
</evidence>
<dbReference type="EMBL" id="CAXLJM020000068">
    <property type="protein sequence ID" value="CAL8124770.1"/>
    <property type="molecule type" value="Genomic_DNA"/>
</dbReference>
<organism evidence="7 8">
    <name type="scientific">Orchesella dallaii</name>
    <dbReference type="NCBI Taxonomy" id="48710"/>
    <lineage>
        <taxon>Eukaryota</taxon>
        <taxon>Metazoa</taxon>
        <taxon>Ecdysozoa</taxon>
        <taxon>Arthropoda</taxon>
        <taxon>Hexapoda</taxon>
        <taxon>Collembola</taxon>
        <taxon>Entomobryomorpha</taxon>
        <taxon>Entomobryoidea</taxon>
        <taxon>Orchesellidae</taxon>
        <taxon>Orchesellinae</taxon>
        <taxon>Orchesella</taxon>
    </lineage>
</organism>
<dbReference type="Gene3D" id="1.25.40.10">
    <property type="entry name" value="Tetratricopeptide repeat domain"/>
    <property type="match status" value="1"/>
</dbReference>
<proteinExistence type="predicted"/>
<keyword evidence="1" id="KW-0479">Metal-binding</keyword>
<feature type="region of interest" description="Disordered" evidence="5">
    <location>
        <begin position="1"/>
        <end position="21"/>
    </location>
</feature>
<protein>
    <recommendedName>
        <fullName evidence="6">MYND-type domain-containing protein</fullName>
    </recommendedName>
</protein>
<dbReference type="SUPFAM" id="SSF48452">
    <property type="entry name" value="TPR-like"/>
    <property type="match status" value="1"/>
</dbReference>
<evidence type="ECO:0000313" key="7">
    <source>
        <dbReference type="EMBL" id="CAL8124770.1"/>
    </source>
</evidence>
<dbReference type="Pfam" id="PF01753">
    <property type="entry name" value="zf-MYND"/>
    <property type="match status" value="1"/>
</dbReference>
<evidence type="ECO:0000259" key="6">
    <source>
        <dbReference type="PROSITE" id="PS50865"/>
    </source>
</evidence>
<feature type="domain" description="MYND-type" evidence="6">
    <location>
        <begin position="489"/>
        <end position="528"/>
    </location>
</feature>
<comment type="caution">
    <text evidence="7">The sequence shown here is derived from an EMBL/GenBank/DDBJ whole genome shotgun (WGS) entry which is preliminary data.</text>
</comment>
<dbReference type="Gene3D" id="6.10.140.2220">
    <property type="match status" value="1"/>
</dbReference>
<evidence type="ECO:0000256" key="5">
    <source>
        <dbReference type="SAM" id="MobiDB-lite"/>
    </source>
</evidence>
<evidence type="ECO:0000256" key="1">
    <source>
        <dbReference type="ARBA" id="ARBA00022723"/>
    </source>
</evidence>
<dbReference type="InterPro" id="IPR002893">
    <property type="entry name" value="Znf_MYND"/>
</dbReference>
<accession>A0ABP1RB52</accession>
<keyword evidence="2 4" id="KW-0863">Zinc-finger</keyword>
<gene>
    <name evidence="7" type="ORF">ODALV1_LOCUS20760</name>
</gene>
<dbReference type="SUPFAM" id="SSF144232">
    <property type="entry name" value="HIT/MYND zinc finger-like"/>
    <property type="match status" value="1"/>
</dbReference>
<name>A0ABP1RB52_9HEXA</name>